<accession>A0A4Q0A0J7</accession>
<dbReference type="GO" id="GO:0035303">
    <property type="term" value="P:regulation of dephosphorylation"/>
    <property type="evidence" value="ECO:0007669"/>
    <property type="project" value="TreeGrafter"/>
</dbReference>
<dbReference type="GO" id="GO:0051721">
    <property type="term" value="F:protein phosphatase 2A binding"/>
    <property type="evidence" value="ECO:0007669"/>
    <property type="project" value="TreeGrafter"/>
</dbReference>
<dbReference type="GO" id="GO:0009966">
    <property type="term" value="P:regulation of signal transduction"/>
    <property type="evidence" value="ECO:0007669"/>
    <property type="project" value="InterPro"/>
</dbReference>
<reference evidence="3" key="1">
    <citation type="journal article" date="2018" name="Nat. Microbiol.">
        <title>Leveraging single-cell genomics to expand the fungal tree of life.</title>
        <authorList>
            <person name="Ahrendt S.R."/>
            <person name="Quandt C.A."/>
            <person name="Ciobanu D."/>
            <person name="Clum A."/>
            <person name="Salamov A."/>
            <person name="Andreopoulos B."/>
            <person name="Cheng J.F."/>
            <person name="Woyke T."/>
            <person name="Pelin A."/>
            <person name="Henrissat B."/>
            <person name="Reynolds N.K."/>
            <person name="Benny G.L."/>
            <person name="Smith M.E."/>
            <person name="James T.Y."/>
            <person name="Grigoriev I.V."/>
        </authorList>
    </citation>
    <scope>NUCLEOTIDE SEQUENCE [LARGE SCALE GENOMIC DNA]</scope>
    <source>
        <strain evidence="3">RSA 468</strain>
    </source>
</reference>
<feature type="region of interest" description="Disordered" evidence="1">
    <location>
        <begin position="309"/>
        <end position="361"/>
    </location>
</feature>
<keyword evidence="3" id="KW-1185">Reference proteome</keyword>
<gene>
    <name evidence="2" type="ORF">BJ085DRAFT_18408</name>
</gene>
<feature type="region of interest" description="Disordered" evidence="1">
    <location>
        <begin position="155"/>
        <end position="193"/>
    </location>
</feature>
<dbReference type="AlphaFoldDB" id="A0A4Q0A0J7"/>
<feature type="compositionally biased region" description="Basic and acidic residues" evidence="1">
    <location>
        <begin position="334"/>
        <end position="350"/>
    </location>
</feature>
<name>A0A4Q0A0J7_9FUNG</name>
<dbReference type="InterPro" id="IPR007304">
    <property type="entry name" value="TAP46-like"/>
</dbReference>
<organism evidence="2 3">
    <name type="scientific">Dimargaris cristalligena</name>
    <dbReference type="NCBI Taxonomy" id="215637"/>
    <lineage>
        <taxon>Eukaryota</taxon>
        <taxon>Fungi</taxon>
        <taxon>Fungi incertae sedis</taxon>
        <taxon>Zoopagomycota</taxon>
        <taxon>Kickxellomycotina</taxon>
        <taxon>Dimargaritomycetes</taxon>
        <taxon>Dimargaritales</taxon>
        <taxon>Dimargaritaceae</taxon>
        <taxon>Dimargaris</taxon>
    </lineage>
</organism>
<proteinExistence type="predicted"/>
<dbReference type="Pfam" id="PF04177">
    <property type="entry name" value="TAP42"/>
    <property type="match status" value="1"/>
</dbReference>
<dbReference type="GO" id="GO:0005829">
    <property type="term" value="C:cytosol"/>
    <property type="evidence" value="ECO:0007669"/>
    <property type="project" value="TreeGrafter"/>
</dbReference>
<dbReference type="STRING" id="215637.A0A4Q0A0J7"/>
<dbReference type="Gene3D" id="1.25.40.540">
    <property type="entry name" value="TAP42-like family"/>
    <property type="match status" value="1"/>
</dbReference>
<dbReference type="InterPro" id="IPR038511">
    <property type="entry name" value="TAP42/TAP46-like_sf"/>
</dbReference>
<protein>
    <submittedName>
        <fullName evidence="2">TAP42-like protein</fullName>
    </submittedName>
</protein>
<dbReference type="Proteomes" id="UP000268162">
    <property type="component" value="Unassembled WGS sequence"/>
</dbReference>
<feature type="compositionally biased region" description="Acidic residues" evidence="1">
    <location>
        <begin position="182"/>
        <end position="192"/>
    </location>
</feature>
<dbReference type="PANTHER" id="PTHR10933">
    <property type="entry name" value="IMMUNOGLOBULIN-BINDING PROTEIN 1"/>
    <property type="match status" value="1"/>
</dbReference>
<dbReference type="PANTHER" id="PTHR10933:SF9">
    <property type="entry name" value="IMMUNOGLOBULIN-BINDING PROTEIN 1"/>
    <property type="match status" value="1"/>
</dbReference>
<dbReference type="EMBL" id="ML002265">
    <property type="protein sequence ID" value="RKP39514.1"/>
    <property type="molecule type" value="Genomic_DNA"/>
</dbReference>
<evidence type="ECO:0000256" key="1">
    <source>
        <dbReference type="SAM" id="MobiDB-lite"/>
    </source>
</evidence>
<evidence type="ECO:0000313" key="3">
    <source>
        <dbReference type="Proteomes" id="UP000268162"/>
    </source>
</evidence>
<sequence length="361" mass="41362">MDGCAGQSNTVSLPRAFQTAQALFREIDDSPLATNSDEYQNLVRSCIEQYQLCRRMVDQLSLFSVDEIIDDVSTFNLRYMLIDAYLGQVILKLMQQDRKPLLVQAQICFERFYELCSDYGLVEKPDQQYYLAIKNQIQSNPTRSREEKIARYKRHKQLKSQAKELEDAISSRGPSNGRGNGDNDDDDDDDMDDTQRDHCLLLIQIAIYNTMEGLRSIQDERVLLEMQEKLLAGQGQVAPADVDNRLDIHAGRSQLQQATGPLLANNGKIMRPFTITSKRQDIQDGVFRPSWRLPTMTVDEYLDIEMERGNIISGGGKEPEKKDTEHDGDEEAQDRETLKQREWDEFRDNNPRGWGNRAGKG</sequence>
<evidence type="ECO:0000313" key="2">
    <source>
        <dbReference type="EMBL" id="RKP39514.1"/>
    </source>
</evidence>